<comment type="similarity">
    <text evidence="2">Belongs to the major facilitator superfamily. MFSD6 family.</text>
</comment>
<protein>
    <submittedName>
        <fullName evidence="9 10">Major facilitator superfamily domain-containing protein 6</fullName>
    </submittedName>
</protein>
<proteinExistence type="inferred from homology"/>
<feature type="transmembrane region" description="Helical" evidence="6">
    <location>
        <begin position="353"/>
        <end position="370"/>
    </location>
</feature>
<dbReference type="InterPro" id="IPR020846">
    <property type="entry name" value="MFS_dom"/>
</dbReference>
<dbReference type="Pfam" id="PF12832">
    <property type="entry name" value="MFS_1_like"/>
    <property type="match status" value="1"/>
</dbReference>
<keyword evidence="5 6" id="KW-0472">Membrane</keyword>
<name>A0A6P8YN17_THRPL</name>
<evidence type="ECO:0000259" key="7">
    <source>
        <dbReference type="PROSITE" id="PS50850"/>
    </source>
</evidence>
<feature type="transmembrane region" description="Helical" evidence="6">
    <location>
        <begin position="382"/>
        <end position="405"/>
    </location>
</feature>
<dbReference type="Gene3D" id="1.20.1250.20">
    <property type="entry name" value="MFS general substrate transporter like domains"/>
    <property type="match status" value="3"/>
</dbReference>
<feature type="transmembrane region" description="Helical" evidence="6">
    <location>
        <begin position="474"/>
        <end position="496"/>
    </location>
</feature>
<evidence type="ECO:0000256" key="4">
    <source>
        <dbReference type="ARBA" id="ARBA00022989"/>
    </source>
</evidence>
<dbReference type="RefSeq" id="XP_034235432.1">
    <property type="nucleotide sequence ID" value="XM_034379541.1"/>
</dbReference>
<feature type="transmembrane region" description="Helical" evidence="6">
    <location>
        <begin position="13"/>
        <end position="32"/>
    </location>
</feature>
<dbReference type="GO" id="GO:0022857">
    <property type="term" value="F:transmembrane transporter activity"/>
    <property type="evidence" value="ECO:0007669"/>
    <property type="project" value="InterPro"/>
</dbReference>
<evidence type="ECO:0000256" key="6">
    <source>
        <dbReference type="SAM" id="Phobius"/>
    </source>
</evidence>
<evidence type="ECO:0000256" key="2">
    <source>
        <dbReference type="ARBA" id="ARBA00005241"/>
    </source>
</evidence>
<evidence type="ECO:0000256" key="1">
    <source>
        <dbReference type="ARBA" id="ARBA00004141"/>
    </source>
</evidence>
<dbReference type="CDD" id="cd17335">
    <property type="entry name" value="MFS_MFSD6"/>
    <property type="match status" value="1"/>
</dbReference>
<reference evidence="9 10" key="1">
    <citation type="submission" date="2025-04" db="UniProtKB">
        <authorList>
            <consortium name="RefSeq"/>
        </authorList>
    </citation>
    <scope>IDENTIFICATION</scope>
    <source>
        <tissue evidence="9 10">Total insect</tissue>
    </source>
</reference>
<keyword evidence="8" id="KW-1185">Reference proteome</keyword>
<feature type="transmembrane region" description="Helical" evidence="6">
    <location>
        <begin position="74"/>
        <end position="93"/>
    </location>
</feature>
<dbReference type="KEGG" id="tpal:117641850"/>
<dbReference type="PANTHER" id="PTHR16172:SF37">
    <property type="entry name" value="RE36877P"/>
    <property type="match status" value="1"/>
</dbReference>
<dbReference type="PROSITE" id="PS50850">
    <property type="entry name" value="MFS"/>
    <property type="match status" value="1"/>
</dbReference>
<evidence type="ECO:0000256" key="5">
    <source>
        <dbReference type="ARBA" id="ARBA00023136"/>
    </source>
</evidence>
<dbReference type="Proteomes" id="UP000515158">
    <property type="component" value="Unplaced"/>
</dbReference>
<feature type="transmembrane region" description="Helical" evidence="6">
    <location>
        <begin position="308"/>
        <end position="333"/>
    </location>
</feature>
<dbReference type="RefSeq" id="XP_034235433.1">
    <property type="nucleotide sequence ID" value="XM_034379542.1"/>
</dbReference>
<dbReference type="AlphaFoldDB" id="A0A6P8YN17"/>
<feature type="transmembrane region" description="Helical" evidence="6">
    <location>
        <begin position="411"/>
        <end position="431"/>
    </location>
</feature>
<evidence type="ECO:0000313" key="8">
    <source>
        <dbReference type="Proteomes" id="UP000515158"/>
    </source>
</evidence>
<sequence>MVKVNYKLLPVKAHFFFFMASMGPILPFTIVFGKQLGISEIVMGTISAVLPLLFLVAKPAFGYLADYFQSQRKLLFMTLICIMCGSHILLYFVPAVKVRPFAIRGATCHDIISCKNETLPDKNATTAFECAWSASPLLQPLDTRPALAPEVCAAISGMQWGAESCGSDARQQFDVLCEPTHEDPNHLYSTATFWSFVLLMSLGSIGYNVANSISDAICFDVLGDGGEMGYGKQRVFGAIGFGLSALLAGYVIDLYSPDAAMKNYAPAFLLTLAFGLIDIFTCTRLKLPKLPKSESIIGDVASLLKHRHIVVFLVFATFAGICDSFIIYFMFWYLEDLAQTSGAMAHVKLIEGLVIAAETLGGEVIFFSYAGKIIEKIGYEHCLSLSFVFYALRLGLISLATNPWWLLPTELFLQGPSFALCYTTIVAYASAVAPPGTSATMQGLVAGMDDGFGYAVGSLAGGALYRWFGGSWSFLMYSGLALCCGIAHSVIHLFFLKVPSKPTADTCSTDYHVVPQATADSAADTGSVETA</sequence>
<feature type="domain" description="Major facilitator superfamily (MFS) profile" evidence="7">
    <location>
        <begin position="309"/>
        <end position="531"/>
    </location>
</feature>
<dbReference type="InterPro" id="IPR036259">
    <property type="entry name" value="MFS_trans_sf"/>
</dbReference>
<keyword evidence="3 6" id="KW-0812">Transmembrane</keyword>
<accession>A0A6P8YN17</accession>
<dbReference type="GO" id="GO:0016020">
    <property type="term" value="C:membrane"/>
    <property type="evidence" value="ECO:0007669"/>
    <property type="project" value="UniProtKB-SubCell"/>
</dbReference>
<organism evidence="9">
    <name type="scientific">Thrips palmi</name>
    <name type="common">Melon thrips</name>
    <dbReference type="NCBI Taxonomy" id="161013"/>
    <lineage>
        <taxon>Eukaryota</taxon>
        <taxon>Metazoa</taxon>
        <taxon>Ecdysozoa</taxon>
        <taxon>Arthropoda</taxon>
        <taxon>Hexapoda</taxon>
        <taxon>Insecta</taxon>
        <taxon>Pterygota</taxon>
        <taxon>Neoptera</taxon>
        <taxon>Paraneoptera</taxon>
        <taxon>Thysanoptera</taxon>
        <taxon>Terebrantia</taxon>
        <taxon>Thripoidea</taxon>
        <taxon>Thripidae</taxon>
        <taxon>Thrips</taxon>
    </lineage>
</organism>
<evidence type="ECO:0000313" key="10">
    <source>
        <dbReference type="RefSeq" id="XP_034235433.1"/>
    </source>
</evidence>
<keyword evidence="4 6" id="KW-1133">Transmembrane helix</keyword>
<evidence type="ECO:0000256" key="3">
    <source>
        <dbReference type="ARBA" id="ARBA00022692"/>
    </source>
</evidence>
<evidence type="ECO:0000313" key="9">
    <source>
        <dbReference type="RefSeq" id="XP_034235432.1"/>
    </source>
</evidence>
<gene>
    <name evidence="9 10" type="primary">LOC117641850</name>
</gene>
<comment type="subcellular location">
    <subcellularLocation>
        <location evidence="1">Membrane</location>
        <topology evidence="1">Multi-pass membrane protein</topology>
    </subcellularLocation>
</comment>
<dbReference type="PANTHER" id="PTHR16172">
    <property type="entry name" value="MAJOR FACILITATOR SUPERFAMILY DOMAIN-CONTAINING PROTEIN 6-LIKE"/>
    <property type="match status" value="1"/>
</dbReference>
<feature type="transmembrane region" description="Helical" evidence="6">
    <location>
        <begin position="264"/>
        <end position="287"/>
    </location>
</feature>
<dbReference type="OrthoDB" id="10029266at2759"/>
<dbReference type="GeneID" id="117641850"/>
<feature type="transmembrane region" description="Helical" evidence="6">
    <location>
        <begin position="451"/>
        <end position="468"/>
    </location>
</feature>
<dbReference type="InterPro" id="IPR051717">
    <property type="entry name" value="MFS_MFSD6"/>
</dbReference>
<feature type="transmembrane region" description="Helical" evidence="6">
    <location>
        <begin position="41"/>
        <end position="62"/>
    </location>
</feature>
<dbReference type="SUPFAM" id="SSF103473">
    <property type="entry name" value="MFS general substrate transporter"/>
    <property type="match status" value="1"/>
</dbReference>
<feature type="transmembrane region" description="Helical" evidence="6">
    <location>
        <begin position="235"/>
        <end position="252"/>
    </location>
</feature>
<dbReference type="InterPro" id="IPR024989">
    <property type="entry name" value="MFS_assoc_dom"/>
</dbReference>